<evidence type="ECO:0000256" key="6">
    <source>
        <dbReference type="PIRNR" id="PIRNR018300"/>
    </source>
</evidence>
<keyword evidence="4 6" id="KW-0235">DNA replication</keyword>
<dbReference type="Pfam" id="PF22062">
    <property type="entry name" value="OB_DPOA2"/>
    <property type="match status" value="1"/>
</dbReference>
<feature type="region of interest" description="Disordered" evidence="7">
    <location>
        <begin position="124"/>
        <end position="146"/>
    </location>
</feature>
<dbReference type="InterPro" id="IPR016722">
    <property type="entry name" value="DNA_pol_alpha_bsu"/>
</dbReference>
<feature type="domain" description="DNA polymerase alpha/delta/epsilon subunit B" evidence="8">
    <location>
        <begin position="358"/>
        <end position="569"/>
    </location>
</feature>
<evidence type="ECO:0000256" key="5">
    <source>
        <dbReference type="ARBA" id="ARBA00023242"/>
    </source>
</evidence>
<evidence type="ECO:0000256" key="3">
    <source>
        <dbReference type="ARBA" id="ARBA00018596"/>
    </source>
</evidence>
<evidence type="ECO:0000259" key="9">
    <source>
        <dbReference type="Pfam" id="PF08418"/>
    </source>
</evidence>
<reference evidence="11" key="1">
    <citation type="submission" date="2017-07" db="EMBL/GenBank/DDBJ databases">
        <title>Taro Niue Genome Assembly and Annotation.</title>
        <authorList>
            <person name="Atibalentja N."/>
            <person name="Keating K."/>
            <person name="Fields C.J."/>
        </authorList>
    </citation>
    <scope>NUCLEOTIDE SEQUENCE</scope>
    <source>
        <strain evidence="11">Niue_2</strain>
        <tissue evidence="11">Leaf</tissue>
    </source>
</reference>
<dbReference type="Pfam" id="PF08418">
    <property type="entry name" value="Pol_alpha_B_N"/>
    <property type="match status" value="1"/>
</dbReference>
<evidence type="ECO:0000256" key="2">
    <source>
        <dbReference type="ARBA" id="ARBA00007299"/>
    </source>
</evidence>
<keyword evidence="5 6" id="KW-0539">Nucleus</keyword>
<feature type="domain" description="DNA polymerase alpha subunit B OB" evidence="10">
    <location>
        <begin position="239"/>
        <end position="320"/>
    </location>
</feature>
<dbReference type="GO" id="GO:0003677">
    <property type="term" value="F:DNA binding"/>
    <property type="evidence" value="ECO:0007669"/>
    <property type="project" value="InterPro"/>
</dbReference>
<dbReference type="Gene3D" id="1.10.8.530">
    <property type="entry name" value="DNA polymerase alpha-primase, subunit B, N-terminal domain"/>
    <property type="match status" value="1"/>
</dbReference>
<dbReference type="EMBL" id="NMUH01000826">
    <property type="protein sequence ID" value="MQL85397.1"/>
    <property type="molecule type" value="Genomic_DNA"/>
</dbReference>
<gene>
    <name evidence="11" type="ORF">Taro_017917</name>
</gene>
<proteinExistence type="inferred from homology"/>
<comment type="function">
    <text evidence="6">Accessory subunit of the DNA polymerase alpha complex (also known as the alpha DNA polymerase-primase complex) which plays an essential role in the initiation of DNA synthesis.</text>
</comment>
<evidence type="ECO:0000259" key="10">
    <source>
        <dbReference type="Pfam" id="PF22062"/>
    </source>
</evidence>
<evidence type="ECO:0000259" key="8">
    <source>
        <dbReference type="Pfam" id="PF04042"/>
    </source>
</evidence>
<dbReference type="PIRSF" id="PIRSF018300">
    <property type="entry name" value="DNA_pol_alph_2"/>
    <property type="match status" value="1"/>
</dbReference>
<organism evidence="11 12">
    <name type="scientific">Colocasia esculenta</name>
    <name type="common">Wild taro</name>
    <name type="synonym">Arum esculentum</name>
    <dbReference type="NCBI Taxonomy" id="4460"/>
    <lineage>
        <taxon>Eukaryota</taxon>
        <taxon>Viridiplantae</taxon>
        <taxon>Streptophyta</taxon>
        <taxon>Embryophyta</taxon>
        <taxon>Tracheophyta</taxon>
        <taxon>Spermatophyta</taxon>
        <taxon>Magnoliopsida</taxon>
        <taxon>Liliopsida</taxon>
        <taxon>Araceae</taxon>
        <taxon>Aroideae</taxon>
        <taxon>Colocasieae</taxon>
        <taxon>Colocasia</taxon>
    </lineage>
</organism>
<dbReference type="GO" id="GO:0005658">
    <property type="term" value="C:alpha DNA polymerase:primase complex"/>
    <property type="evidence" value="ECO:0007669"/>
    <property type="project" value="TreeGrafter"/>
</dbReference>
<dbReference type="InterPro" id="IPR054300">
    <property type="entry name" value="OB_DPOA2"/>
</dbReference>
<dbReference type="OrthoDB" id="336885at2759"/>
<protein>
    <recommendedName>
        <fullName evidence="3 6">DNA polymerase alpha subunit B</fullName>
    </recommendedName>
</protein>
<accession>A0A843USD7</accession>
<dbReference type="FunFam" id="3.60.21.60:FF:000004">
    <property type="entry name" value="DNA polymerase alpha subunit B"/>
    <property type="match status" value="1"/>
</dbReference>
<sequence>MEVEVKAEFERSGFSLSEEEQILQKCLTFCINFGLTPSDLVSHWEVYYLNRQLSGLRVESAHLDGFLSYLQNEKKENIIKGESNVHIYSSNEVDMLLNDEEYDVKESFLSTPINQAEQPYLESHNTVTTPGTNERPSKGLTISSNRMTPFGQRTNKFVLQFAFNHQNVENGKEEVSATQEDDLIKRVKPSERCSLQIHCSQPNSGCRFMYDKIEDKFLSLENRIRRHATAFAASGLYGELTDATLASQKSIFAVGMVCSDGEGRLSENSVLLQGSVEHSGGQRVRLDLQKLVEFSLFPGQVIVVEGQNPSGHCLIASKVTDSLPLSIHSSVPSAKRQAIGQEDQSGVPPYTPKVLSMVIAAGPFTTTDNLLFEPLNEILAYASRKQPQLLILMGPFVDSEHPDVKRGTSSKSFDDIFNVEIIRRLQDYIGYMGSAVRVILVPSIRDANHDFVYPQPAYEIYPPEEIKHQITCLANPSIFSSNEVTIGCSTVDILKQLSGEEISRIPPDTSSADRMARLSHHLLRQRSFYPLYPPSIDVPLDLSLAPEALEISLFPDILLIPSDLTPFVKVLELRERNEANEPVKCVCVNPGRLAKGIGGGTFVELAYDTNPDKTTASILRI</sequence>
<dbReference type="InterPro" id="IPR007185">
    <property type="entry name" value="DNA_pol_a/d/e_bsu"/>
</dbReference>
<evidence type="ECO:0000256" key="4">
    <source>
        <dbReference type="ARBA" id="ARBA00022705"/>
    </source>
</evidence>
<dbReference type="Pfam" id="PF04042">
    <property type="entry name" value="DNA_pol_E_B"/>
    <property type="match status" value="1"/>
</dbReference>
<dbReference type="PANTHER" id="PTHR23061">
    <property type="entry name" value="DNA POLYMERASE 2 ALPHA 70 KDA SUBUNIT"/>
    <property type="match status" value="1"/>
</dbReference>
<evidence type="ECO:0000313" key="11">
    <source>
        <dbReference type="EMBL" id="MQL85397.1"/>
    </source>
</evidence>
<comment type="similarity">
    <text evidence="2 6">Belongs to the DNA polymerase alpha subunit B family.</text>
</comment>
<name>A0A843USD7_COLES</name>
<dbReference type="InterPro" id="IPR013627">
    <property type="entry name" value="Pol_alpha_B_N"/>
</dbReference>
<evidence type="ECO:0000313" key="12">
    <source>
        <dbReference type="Proteomes" id="UP000652761"/>
    </source>
</evidence>
<dbReference type="AlphaFoldDB" id="A0A843USD7"/>
<dbReference type="Gene3D" id="3.60.21.60">
    <property type="match status" value="2"/>
</dbReference>
<dbReference type="PANTHER" id="PTHR23061:SF12">
    <property type="entry name" value="DNA POLYMERASE ALPHA SUBUNIT B"/>
    <property type="match status" value="1"/>
</dbReference>
<dbReference type="InterPro" id="IPR043034">
    <property type="entry name" value="DNA_pol_alpha_B_N_sf"/>
</dbReference>
<comment type="caution">
    <text evidence="11">The sequence shown here is derived from an EMBL/GenBank/DDBJ whole genome shotgun (WGS) entry which is preliminary data.</text>
</comment>
<feature type="domain" description="DNA polymerase alpha subunit B N-terminal" evidence="9">
    <location>
        <begin position="4"/>
        <end position="64"/>
    </location>
</feature>
<dbReference type="Proteomes" id="UP000652761">
    <property type="component" value="Unassembled WGS sequence"/>
</dbReference>
<dbReference type="GO" id="GO:0006270">
    <property type="term" value="P:DNA replication initiation"/>
    <property type="evidence" value="ECO:0007669"/>
    <property type="project" value="TreeGrafter"/>
</dbReference>
<keyword evidence="12" id="KW-1185">Reference proteome</keyword>
<comment type="subcellular location">
    <subcellularLocation>
        <location evidence="1 6">Nucleus</location>
    </subcellularLocation>
</comment>
<evidence type="ECO:0000256" key="7">
    <source>
        <dbReference type="SAM" id="MobiDB-lite"/>
    </source>
</evidence>
<evidence type="ECO:0000256" key="1">
    <source>
        <dbReference type="ARBA" id="ARBA00004123"/>
    </source>
</evidence>